<organism evidence="6 7">
    <name type="scientific">Haliovirga abyssi</name>
    <dbReference type="NCBI Taxonomy" id="2996794"/>
    <lineage>
        <taxon>Bacteria</taxon>
        <taxon>Fusobacteriati</taxon>
        <taxon>Fusobacteriota</taxon>
        <taxon>Fusobacteriia</taxon>
        <taxon>Fusobacteriales</taxon>
        <taxon>Haliovirgaceae</taxon>
        <taxon>Haliovirga</taxon>
    </lineage>
</organism>
<evidence type="ECO:0000313" key="7">
    <source>
        <dbReference type="Proteomes" id="UP001321582"/>
    </source>
</evidence>
<proteinExistence type="inferred from homology"/>
<dbReference type="GO" id="GO:0003774">
    <property type="term" value="F:cytoskeletal motor activity"/>
    <property type="evidence" value="ECO:0007669"/>
    <property type="project" value="InterPro"/>
</dbReference>
<dbReference type="EMBL" id="AP027059">
    <property type="protein sequence ID" value="BDU50485.1"/>
    <property type="molecule type" value="Genomic_DNA"/>
</dbReference>
<evidence type="ECO:0000256" key="4">
    <source>
        <dbReference type="HAMAP-Rule" id="MF_00724"/>
    </source>
</evidence>
<dbReference type="HAMAP" id="MF_00724">
    <property type="entry name" value="FliE"/>
    <property type="match status" value="1"/>
</dbReference>
<comment type="similarity">
    <text evidence="2 4">Belongs to the FliE family.</text>
</comment>
<dbReference type="PRINTS" id="PR01006">
    <property type="entry name" value="FLGHOOKFLIE"/>
</dbReference>
<protein>
    <recommendedName>
        <fullName evidence="4 5">Flagellar hook-basal body complex protein FliE</fullName>
    </recommendedName>
</protein>
<dbReference type="InterPro" id="IPR001624">
    <property type="entry name" value="FliE"/>
</dbReference>
<gene>
    <name evidence="4" type="primary">fliE</name>
    <name evidence="6" type="ORF">HLVA_10540</name>
</gene>
<evidence type="ECO:0000256" key="3">
    <source>
        <dbReference type="ARBA" id="ARBA00023143"/>
    </source>
</evidence>
<dbReference type="Pfam" id="PF02049">
    <property type="entry name" value="FliE"/>
    <property type="match status" value="1"/>
</dbReference>
<dbReference type="GO" id="GO:0071973">
    <property type="term" value="P:bacterial-type flagellum-dependent cell motility"/>
    <property type="evidence" value="ECO:0007669"/>
    <property type="project" value="InterPro"/>
</dbReference>
<evidence type="ECO:0000256" key="2">
    <source>
        <dbReference type="ARBA" id="ARBA00009272"/>
    </source>
</evidence>
<evidence type="ECO:0000256" key="5">
    <source>
        <dbReference type="NCBIfam" id="TIGR00205"/>
    </source>
</evidence>
<dbReference type="KEGG" id="haby:HLVA_10540"/>
<accession>A0AAU9DB05</accession>
<evidence type="ECO:0000256" key="1">
    <source>
        <dbReference type="ARBA" id="ARBA00004117"/>
    </source>
</evidence>
<dbReference type="GO" id="GO:0005198">
    <property type="term" value="F:structural molecule activity"/>
    <property type="evidence" value="ECO:0007669"/>
    <property type="project" value="UniProtKB-UniRule"/>
</dbReference>
<dbReference type="Proteomes" id="UP001321582">
    <property type="component" value="Chromosome"/>
</dbReference>
<keyword evidence="3 4" id="KW-0975">Bacterial flagellum</keyword>
<dbReference type="RefSeq" id="WP_307905412.1">
    <property type="nucleotide sequence ID" value="NZ_AP027059.1"/>
</dbReference>
<name>A0AAU9DB05_9FUSO</name>
<dbReference type="AlphaFoldDB" id="A0AAU9DB05"/>
<comment type="subcellular location">
    <subcellularLocation>
        <location evidence="1 4">Bacterial flagellum basal body</location>
    </subcellularLocation>
</comment>
<dbReference type="PANTHER" id="PTHR34653">
    <property type="match status" value="1"/>
</dbReference>
<reference evidence="6 7" key="1">
    <citation type="submission" date="2022-11" db="EMBL/GenBank/DDBJ databases">
        <title>Haliovirga abyssi gen. nov., sp. nov., a mesophilic fermentative bacterium isolated from the Iheya North hydrothermal field and the proposal of Haliovirgaceae fam. nov.</title>
        <authorList>
            <person name="Miyazaki U."/>
            <person name="Tame A."/>
            <person name="Miyazaki J."/>
            <person name="Takai K."/>
            <person name="Sawayama S."/>
            <person name="Kitajima M."/>
            <person name="Okamoto A."/>
            <person name="Nakagawa S."/>
        </authorList>
    </citation>
    <scope>NUCLEOTIDE SEQUENCE [LARGE SCALE GENOMIC DNA]</scope>
    <source>
        <strain evidence="6 7">IC12</strain>
    </source>
</reference>
<evidence type="ECO:0000313" key="6">
    <source>
        <dbReference type="EMBL" id="BDU50485.1"/>
    </source>
</evidence>
<sequence length="97" mass="10842">MKINGIINPNILGDISNKKNKQEAETSFSNVLKGIVEDANNLQKDANLKTQNFVSGKIDNIQEVMVAGQKAEIAMSFVIEVRNKLLDAYQEFSRMQV</sequence>
<dbReference type="NCBIfam" id="TIGR00205">
    <property type="entry name" value="fliE"/>
    <property type="match status" value="1"/>
</dbReference>
<dbReference type="PANTHER" id="PTHR34653:SF1">
    <property type="entry name" value="FLAGELLAR HOOK-BASAL BODY COMPLEX PROTEIN FLIE"/>
    <property type="match status" value="1"/>
</dbReference>
<keyword evidence="7" id="KW-1185">Reference proteome</keyword>
<dbReference type="GO" id="GO:0009425">
    <property type="term" value="C:bacterial-type flagellum basal body"/>
    <property type="evidence" value="ECO:0007669"/>
    <property type="project" value="UniProtKB-SubCell"/>
</dbReference>